<gene>
    <name evidence="3" type="ORF">K437DRAFT_236630</name>
</gene>
<evidence type="ECO:0000256" key="1">
    <source>
        <dbReference type="SAM" id="MobiDB-lite"/>
    </source>
</evidence>
<keyword evidence="2" id="KW-0472">Membrane</keyword>
<dbReference type="Proteomes" id="UP000027361">
    <property type="component" value="Unassembled WGS sequence"/>
</dbReference>
<reference evidence="3 4" key="1">
    <citation type="submission" date="2014-05" db="EMBL/GenBank/DDBJ databases">
        <title>Draft genome sequence of a rare smut relative, Tilletiaria anomala UBC 951.</title>
        <authorList>
            <consortium name="DOE Joint Genome Institute"/>
            <person name="Toome M."/>
            <person name="Kuo A."/>
            <person name="Henrissat B."/>
            <person name="Lipzen A."/>
            <person name="Tritt A."/>
            <person name="Yoshinaga Y."/>
            <person name="Zane M."/>
            <person name="Barry K."/>
            <person name="Grigoriev I.V."/>
            <person name="Spatafora J.W."/>
            <person name="Aimea M.C."/>
        </authorList>
    </citation>
    <scope>NUCLEOTIDE SEQUENCE [LARGE SCALE GENOMIC DNA]</scope>
    <source>
        <strain evidence="3 4">UBC 951</strain>
    </source>
</reference>
<feature type="transmembrane region" description="Helical" evidence="2">
    <location>
        <begin position="68"/>
        <end position="88"/>
    </location>
</feature>
<dbReference type="OrthoDB" id="2520628at2759"/>
<feature type="transmembrane region" description="Helical" evidence="2">
    <location>
        <begin position="100"/>
        <end position="120"/>
    </location>
</feature>
<comment type="caution">
    <text evidence="3">The sequence shown here is derived from an EMBL/GenBank/DDBJ whole genome shotgun (WGS) entry which is preliminary data.</text>
</comment>
<dbReference type="GeneID" id="25262932"/>
<evidence type="ECO:0000256" key="2">
    <source>
        <dbReference type="SAM" id="Phobius"/>
    </source>
</evidence>
<organism evidence="3 4">
    <name type="scientific">Tilletiaria anomala (strain ATCC 24038 / CBS 436.72 / UBC 951)</name>
    <dbReference type="NCBI Taxonomy" id="1037660"/>
    <lineage>
        <taxon>Eukaryota</taxon>
        <taxon>Fungi</taxon>
        <taxon>Dikarya</taxon>
        <taxon>Basidiomycota</taxon>
        <taxon>Ustilaginomycotina</taxon>
        <taxon>Exobasidiomycetes</taxon>
        <taxon>Georgefischeriales</taxon>
        <taxon>Tilletiariaceae</taxon>
        <taxon>Tilletiaria</taxon>
    </lineage>
</organism>
<feature type="region of interest" description="Disordered" evidence="1">
    <location>
        <begin position="305"/>
        <end position="328"/>
    </location>
</feature>
<keyword evidence="4" id="KW-1185">Reference proteome</keyword>
<sequence length="328" mass="34500">MIAHILAPIASLNTYLLTTQLHPTLIPFPLLPCLHAARVSLAFRGIVAGARKRYSLANGGKEAPKMGLLQDLGGFLIMAWGGSFIVYYLVHATPPQLLSIYPLLNYLGVHLLIGCLLTMIKAPSAAMLDTALPLLDGATRAHSIVVGLSLPSLVTKSSAVSNPAAAFALTESWTFALLLGTISASGGGQLAGMLGVFNPDGWALSVPPFLRARTLIDCVDIWAPLLGAIAHQTFTLAHPVYVPVMQFLNAGKAQPMLSPTGAKALTTLVVAIAFAWRATMLHWTGDSTSSVSKAPAAAFKSKVRVPGQTGKGANERTDACHHVRSALT</sequence>
<protein>
    <submittedName>
        <fullName evidence="3">Uncharacterized protein</fullName>
    </submittedName>
</protein>
<dbReference type="AlphaFoldDB" id="A0A066VVE4"/>
<dbReference type="HOGENOM" id="CLU_078842_0_0_1"/>
<keyword evidence="2" id="KW-0812">Transmembrane</keyword>
<name>A0A066VVE4_TILAU</name>
<dbReference type="OMA" id="GANERTD"/>
<keyword evidence="2" id="KW-1133">Transmembrane helix</keyword>
<dbReference type="EMBL" id="JMSN01000053">
    <property type="protein sequence ID" value="KDN44253.1"/>
    <property type="molecule type" value="Genomic_DNA"/>
</dbReference>
<accession>A0A066VVE4</accession>
<dbReference type="InParanoid" id="A0A066VVE4"/>
<evidence type="ECO:0000313" key="3">
    <source>
        <dbReference type="EMBL" id="KDN44253.1"/>
    </source>
</evidence>
<proteinExistence type="predicted"/>
<evidence type="ECO:0000313" key="4">
    <source>
        <dbReference type="Proteomes" id="UP000027361"/>
    </source>
</evidence>
<dbReference type="RefSeq" id="XP_013242704.1">
    <property type="nucleotide sequence ID" value="XM_013387250.1"/>
</dbReference>